<proteinExistence type="predicted"/>
<evidence type="ECO:0000313" key="1">
    <source>
        <dbReference type="EMBL" id="KAH3718894.1"/>
    </source>
</evidence>
<organism evidence="1 2">
    <name type="scientific">Dreissena polymorpha</name>
    <name type="common">Zebra mussel</name>
    <name type="synonym">Mytilus polymorpha</name>
    <dbReference type="NCBI Taxonomy" id="45954"/>
    <lineage>
        <taxon>Eukaryota</taxon>
        <taxon>Metazoa</taxon>
        <taxon>Spiralia</taxon>
        <taxon>Lophotrochozoa</taxon>
        <taxon>Mollusca</taxon>
        <taxon>Bivalvia</taxon>
        <taxon>Autobranchia</taxon>
        <taxon>Heteroconchia</taxon>
        <taxon>Euheterodonta</taxon>
        <taxon>Imparidentia</taxon>
        <taxon>Neoheterodontei</taxon>
        <taxon>Myida</taxon>
        <taxon>Dreissenoidea</taxon>
        <taxon>Dreissenidae</taxon>
        <taxon>Dreissena</taxon>
    </lineage>
</organism>
<sequence>MSSLRTAQVNDPGTLAAVTVEMGPVMVMDLVTHSRMYEISNSRRYGGRYMLFDSYMLLTRVSSRLFFIGGYVGERTDNEQPVSPFQYQKLLAFGFRPSTLFLDPDCVYDATCHRACCMHAPRSRKESPQKPDAPSGIAARGAVDPQIDNIDWIAPSLHMRSDNIDRIAPSLHMHSDNIDRIAPSLHMCNDNIDRIAPILHMRSDTPPSLPNAAVQYLIQTQLNVPVRSIQFDTHDIRSSRPGVESRWVVKYRNTADVSKAIQSGLLVDTDRLVFYQHNDVTRRETAAYRNYMEVVNAHAVIAASADNIVRGKLKRAVSSGRCHSRRLRYYEAN</sequence>
<dbReference type="Proteomes" id="UP000828390">
    <property type="component" value="Unassembled WGS sequence"/>
</dbReference>
<reference evidence="1" key="2">
    <citation type="submission" date="2020-11" db="EMBL/GenBank/DDBJ databases">
        <authorList>
            <person name="McCartney M.A."/>
            <person name="Auch B."/>
            <person name="Kono T."/>
            <person name="Mallez S."/>
            <person name="Becker A."/>
            <person name="Gohl D.M."/>
            <person name="Silverstein K.A.T."/>
            <person name="Koren S."/>
            <person name="Bechman K.B."/>
            <person name="Herman A."/>
            <person name="Abrahante J.E."/>
            <person name="Garbe J."/>
        </authorList>
    </citation>
    <scope>NUCLEOTIDE SEQUENCE</scope>
    <source>
        <strain evidence="1">Duluth1</strain>
        <tissue evidence="1">Whole animal</tissue>
    </source>
</reference>
<name>A0A9D4HIN1_DREPO</name>
<dbReference type="EMBL" id="JAIWYP010000013">
    <property type="protein sequence ID" value="KAH3718894.1"/>
    <property type="molecule type" value="Genomic_DNA"/>
</dbReference>
<dbReference type="AlphaFoldDB" id="A0A9D4HIN1"/>
<comment type="caution">
    <text evidence="1">The sequence shown here is derived from an EMBL/GenBank/DDBJ whole genome shotgun (WGS) entry which is preliminary data.</text>
</comment>
<reference evidence="1" key="1">
    <citation type="journal article" date="2019" name="bioRxiv">
        <title>The Genome of the Zebra Mussel, Dreissena polymorpha: A Resource for Invasive Species Research.</title>
        <authorList>
            <person name="McCartney M.A."/>
            <person name="Auch B."/>
            <person name="Kono T."/>
            <person name="Mallez S."/>
            <person name="Zhang Y."/>
            <person name="Obille A."/>
            <person name="Becker A."/>
            <person name="Abrahante J.E."/>
            <person name="Garbe J."/>
            <person name="Badalamenti J.P."/>
            <person name="Herman A."/>
            <person name="Mangelson H."/>
            <person name="Liachko I."/>
            <person name="Sullivan S."/>
            <person name="Sone E.D."/>
            <person name="Koren S."/>
            <person name="Silverstein K.A.T."/>
            <person name="Beckman K.B."/>
            <person name="Gohl D.M."/>
        </authorList>
    </citation>
    <scope>NUCLEOTIDE SEQUENCE</scope>
    <source>
        <strain evidence="1">Duluth1</strain>
        <tissue evidence="1">Whole animal</tissue>
    </source>
</reference>
<accession>A0A9D4HIN1</accession>
<evidence type="ECO:0000313" key="2">
    <source>
        <dbReference type="Proteomes" id="UP000828390"/>
    </source>
</evidence>
<keyword evidence="2" id="KW-1185">Reference proteome</keyword>
<protein>
    <submittedName>
        <fullName evidence="1">Uncharacterized protein</fullName>
    </submittedName>
</protein>
<gene>
    <name evidence="1" type="ORF">DPMN_061719</name>
</gene>